<keyword evidence="2" id="KW-1185">Reference proteome</keyword>
<protein>
    <submittedName>
        <fullName evidence="1">N4-gp56 family major capsid protein</fullName>
    </submittedName>
</protein>
<name>A0ABY9AV71_PARCI</name>
<gene>
    <name evidence="1" type="ORF">QRO08_09775</name>
</gene>
<dbReference type="InterPro" id="IPR025267">
    <property type="entry name" value="ORF017-like"/>
</dbReference>
<sequence length="371" mass="40354">MAKTSTGVNSPRAVKRFSGDLALDVSQQSYFGRRFAAVGQGAKTPIQILTELESEAGELITYDLLTELRMAPVEGDNTLTGKEEAQKFYSDELYIDQARAGVNTGGRMSRKRTLHDLRMRAKQQQAGWWGRFQDELSFSYLSGSRGVNENFLLPLGYQGRANNKLTAPTVNHQLFAGDATSTANIDATDKMTLKLVGDARTRADTQGGGSTNIPVLQPCVVDGEEVFVMVMHTWHEDDLRNDTSTGAWMDLQKAAAASLGAKSPLFRSALGMHRNVVLHSHRNVIRHNNHGAGGNVSTARALFMGAQAGVLAFGSPGTGMRYGWHEETRDNGNQVVITTSSIFGFKKTTFNWDGVSHDQGLFAVDAAAAPR</sequence>
<accession>A0ABY9AV71</accession>
<organism evidence="1 2">
    <name type="scientific">Paracidovorax citrulli</name>
    <name type="common">Acidovorax citrulli</name>
    <dbReference type="NCBI Taxonomy" id="80869"/>
    <lineage>
        <taxon>Bacteria</taxon>
        <taxon>Pseudomonadati</taxon>
        <taxon>Pseudomonadota</taxon>
        <taxon>Betaproteobacteria</taxon>
        <taxon>Burkholderiales</taxon>
        <taxon>Comamonadaceae</taxon>
        <taxon>Paracidovorax</taxon>
    </lineage>
</organism>
<reference evidence="1 2" key="1">
    <citation type="submission" date="2023-06" db="EMBL/GenBank/DDBJ databases">
        <authorList>
            <person name="Ham H."/>
            <person name="Park D.S."/>
        </authorList>
    </citation>
    <scope>NUCLEOTIDE SEQUENCE [LARGE SCALE GENOMIC DNA]</scope>
    <source>
        <strain evidence="1 2">KACC 17005</strain>
    </source>
</reference>
<dbReference type="EMBL" id="CP127363">
    <property type="protein sequence ID" value="WIY50826.1"/>
    <property type="molecule type" value="Genomic_DNA"/>
</dbReference>
<evidence type="ECO:0000313" key="1">
    <source>
        <dbReference type="EMBL" id="WIY50826.1"/>
    </source>
</evidence>
<evidence type="ECO:0000313" key="2">
    <source>
        <dbReference type="Proteomes" id="UP001242732"/>
    </source>
</evidence>
<dbReference type="NCBIfam" id="TIGR04387">
    <property type="entry name" value="capsid_maj_N4"/>
    <property type="match status" value="1"/>
</dbReference>
<dbReference type="Proteomes" id="UP001242732">
    <property type="component" value="Chromosome"/>
</dbReference>
<dbReference type="RefSeq" id="WP_011795476.1">
    <property type="nucleotide sequence ID" value="NZ_CP127360.1"/>
</dbReference>
<dbReference type="Pfam" id="PF13252">
    <property type="entry name" value="Phage_capsid_3"/>
    <property type="match status" value="1"/>
</dbReference>
<proteinExistence type="predicted"/>